<dbReference type="AlphaFoldDB" id="A0A380JRF9"/>
<dbReference type="InterPro" id="IPR000182">
    <property type="entry name" value="GNAT_dom"/>
</dbReference>
<accession>A0A380JRF9</accession>
<dbReference type="GO" id="GO:0016747">
    <property type="term" value="F:acyltransferase activity, transferring groups other than amino-acyl groups"/>
    <property type="evidence" value="ECO:0007669"/>
    <property type="project" value="InterPro"/>
</dbReference>
<name>A0A380JRF9_STRDY</name>
<proteinExistence type="predicted"/>
<dbReference type="Gene3D" id="3.40.630.30">
    <property type="match status" value="1"/>
</dbReference>
<keyword evidence="2" id="KW-0808">Transferase</keyword>
<gene>
    <name evidence="2" type="ORF">NCTC4670_00285</name>
</gene>
<dbReference type="PROSITE" id="PS51186">
    <property type="entry name" value="GNAT"/>
    <property type="match status" value="1"/>
</dbReference>
<dbReference type="Proteomes" id="UP000254797">
    <property type="component" value="Unassembled WGS sequence"/>
</dbReference>
<dbReference type="InterPro" id="IPR016181">
    <property type="entry name" value="Acyl_CoA_acyltransferase"/>
</dbReference>
<organism evidence="2 3">
    <name type="scientific">Streptococcus dysgalactiae subsp. dysgalactiae</name>
    <dbReference type="NCBI Taxonomy" id="99822"/>
    <lineage>
        <taxon>Bacteria</taxon>
        <taxon>Bacillati</taxon>
        <taxon>Bacillota</taxon>
        <taxon>Bacilli</taxon>
        <taxon>Lactobacillales</taxon>
        <taxon>Streptococcaceae</taxon>
        <taxon>Streptococcus</taxon>
    </lineage>
</organism>
<protein>
    <submittedName>
        <fullName evidence="2">GNAT family acetyltransferase</fullName>
    </submittedName>
</protein>
<dbReference type="CDD" id="cd04301">
    <property type="entry name" value="NAT_SF"/>
    <property type="match status" value="1"/>
</dbReference>
<feature type="domain" description="N-acetyltransferase" evidence="1">
    <location>
        <begin position="9"/>
        <end position="159"/>
    </location>
</feature>
<dbReference type="EMBL" id="UHFG01000004">
    <property type="protein sequence ID" value="SUN47398.1"/>
    <property type="molecule type" value="Genomic_DNA"/>
</dbReference>
<evidence type="ECO:0000313" key="3">
    <source>
        <dbReference type="Proteomes" id="UP000254797"/>
    </source>
</evidence>
<reference evidence="2 3" key="1">
    <citation type="submission" date="2018-06" db="EMBL/GenBank/DDBJ databases">
        <authorList>
            <consortium name="Pathogen Informatics"/>
            <person name="Doyle S."/>
        </authorList>
    </citation>
    <scope>NUCLEOTIDE SEQUENCE [LARGE SCALE GENOMIC DNA]</scope>
    <source>
        <strain evidence="2 3">NCTC4670</strain>
    </source>
</reference>
<dbReference type="Pfam" id="PF00583">
    <property type="entry name" value="Acetyltransf_1"/>
    <property type="match status" value="1"/>
</dbReference>
<dbReference type="SUPFAM" id="SSF55729">
    <property type="entry name" value="Acyl-CoA N-acyltransferases (Nat)"/>
    <property type="match status" value="1"/>
</dbReference>
<evidence type="ECO:0000313" key="2">
    <source>
        <dbReference type="EMBL" id="SUN47398.1"/>
    </source>
</evidence>
<evidence type="ECO:0000259" key="1">
    <source>
        <dbReference type="PROSITE" id="PS51186"/>
    </source>
</evidence>
<sequence length="178" mass="19564">MKGERETLMKIRKAEVQDAKAIYAVVTAAFAGVEHTDGNEADLVMALTASRSFIPELSLLAEEDGDIIGHIMFTKAKVGTTEVLALTPLSVFPEYQRRGVGAALISEGHHIARQLGYPYAIVLGSDTYYPRHGYVLADTVGIRVPFDVPRENVMAYPLVENASPIHGVMRYDKAFRID</sequence>